<feature type="chain" id="PRO_5004196841" evidence="1">
    <location>
        <begin position="21"/>
        <end position="183"/>
    </location>
</feature>
<dbReference type="EMBL" id="AAPV01000001">
    <property type="protein sequence ID" value="EAS84457.1"/>
    <property type="molecule type" value="Genomic_DNA"/>
</dbReference>
<reference evidence="2 3" key="1">
    <citation type="submission" date="2006-04" db="EMBL/GenBank/DDBJ databases">
        <authorList>
            <person name="Giovannoni S.J."/>
            <person name="Cho J.-C."/>
            <person name="Ferriera S."/>
            <person name="Johnson J."/>
            <person name="Kravitz S."/>
            <person name="Halpern A."/>
            <person name="Remington K."/>
            <person name="Beeson K."/>
            <person name="Tran B."/>
            <person name="Rogers Y.-H."/>
            <person name="Friedman R."/>
            <person name="Venter J.C."/>
        </authorList>
    </citation>
    <scope>NUCLEOTIDE SEQUENCE [LARGE SCALE GENOMIC DNA]</scope>
    <source>
        <strain evidence="2 3">HTCC1002</strain>
    </source>
</reference>
<name>Q1V2S1_PELU1</name>
<evidence type="ECO:0000313" key="2">
    <source>
        <dbReference type="EMBL" id="EAS84457.1"/>
    </source>
</evidence>
<organism evidence="2 3">
    <name type="scientific">Pelagibacter ubique (strain HTCC1002)</name>
    <dbReference type="NCBI Taxonomy" id="314261"/>
    <lineage>
        <taxon>Bacteria</taxon>
        <taxon>Pseudomonadati</taxon>
        <taxon>Pseudomonadota</taxon>
        <taxon>Alphaproteobacteria</taxon>
        <taxon>Candidatus Pelagibacterales</taxon>
        <taxon>Candidatus Pelagibacteraceae</taxon>
        <taxon>Candidatus Pelagibacter</taxon>
    </lineage>
</organism>
<sequence length="183" mass="21010">MKFIKFFLLILLSFNISVKANSNDEIQSLLKEGKKLIFIRHAIAPGGGDPLDFDILKCETQRNLSIEGIEQSKNIGKFFSENNIKIDKVLSSEWCRCKQTAQHAFDKYETKSFLNSFFSAKFASNKNKQIYDLKKYINEWNGDNNLVLVTHYVTIQEVLNISPSSGEIIISDKNFDVLARQNF</sequence>
<accession>Q1V2S1</accession>
<dbReference type="InterPro" id="IPR029033">
    <property type="entry name" value="His_PPase_superfam"/>
</dbReference>
<comment type="caution">
    <text evidence="2">The sequence shown here is derived from an EMBL/GenBank/DDBJ whole genome shotgun (WGS) entry which is preliminary data.</text>
</comment>
<dbReference type="Proteomes" id="UP000005306">
    <property type="component" value="Unassembled WGS sequence"/>
</dbReference>
<evidence type="ECO:0000313" key="3">
    <source>
        <dbReference type="Proteomes" id="UP000005306"/>
    </source>
</evidence>
<protein>
    <submittedName>
        <fullName evidence="2">Phosphoglycerate mutase family protein</fullName>
    </submittedName>
</protein>
<dbReference type="CDD" id="cd07040">
    <property type="entry name" value="HP"/>
    <property type="match status" value="1"/>
</dbReference>
<dbReference type="SUPFAM" id="SSF53254">
    <property type="entry name" value="Phosphoglycerate mutase-like"/>
    <property type="match status" value="1"/>
</dbReference>
<dbReference type="RefSeq" id="WP_006997044.1">
    <property type="nucleotide sequence ID" value="NZ_CH724130.1"/>
</dbReference>
<feature type="signal peptide" evidence="1">
    <location>
        <begin position="1"/>
        <end position="20"/>
    </location>
</feature>
<evidence type="ECO:0000256" key="1">
    <source>
        <dbReference type="SAM" id="SignalP"/>
    </source>
</evidence>
<dbReference type="Gene3D" id="3.40.50.1240">
    <property type="entry name" value="Phosphoglycerate mutase-like"/>
    <property type="match status" value="1"/>
</dbReference>
<dbReference type="HOGENOM" id="CLU_076038_1_1_5"/>
<gene>
    <name evidence="2" type="ORF">PU1002_02031</name>
</gene>
<proteinExistence type="predicted"/>
<dbReference type="AlphaFoldDB" id="Q1V2S1"/>
<keyword evidence="1" id="KW-0732">Signal</keyword>